<comment type="caution">
    <text evidence="1">The sequence shown here is derived from an EMBL/GenBank/DDBJ whole genome shotgun (WGS) entry which is preliminary data.</text>
</comment>
<sequence length="553" mass="62033">MTLVFYSTTGWDNPFMVGWGTTSFYNSYLPFFNVFKWAFLILVTLLLVCVMGNEIVRFRSRIPNLPGPRGYPILGSLPTLRGKTNSEEYRKWTTKYGDVFQVQLGNSTAVVVNSVSAARSFFISQREATNSRPEFYVLHKKVQQGKSITSIGTSAWDSSCKRRRKIAASALNKTSVASYLPILDLESRAFLRDILRTCGDGAEAIDMLDTCHKLALNLSLTLSYGTRVEDVKDLREDLLLSEIIYIEHQITKFRDVSGNYLNYIPLLRPLSVVAGWLGSQDGRHMADVGKRRYAYHAALQENLRKEIDLGIDKPCIQGNVLKDPESKGLTEGELLSVSMSMMAGSDTTKRSLLWGLQLLAHRQDIQQKAYQSIVDAGGDILESPNVAQTNIAYIDALTKELGRFFVVLRLALPKATHSWVSWQDARIPPKTLLFLNNWACTRDTSVFPDAEVFDPERWLDGDVTANRHQFAFGMGGRMCVASHVASKALYTVFLHLVAHFEILPADKSRYPSAWDPLTGLLDKENPQAAPLATSVRFAPRNPDKTRRMLSSSQ</sequence>
<keyword evidence="2" id="KW-1185">Reference proteome</keyword>
<proteinExistence type="predicted"/>
<dbReference type="EMBL" id="JANRMS010000006">
    <property type="protein sequence ID" value="KAJ3550168.1"/>
    <property type="molecule type" value="Genomic_DNA"/>
</dbReference>
<evidence type="ECO:0000313" key="2">
    <source>
        <dbReference type="Proteomes" id="UP001148629"/>
    </source>
</evidence>
<organism evidence="1 2">
    <name type="scientific">Fusarium decemcellulare</name>
    <dbReference type="NCBI Taxonomy" id="57161"/>
    <lineage>
        <taxon>Eukaryota</taxon>
        <taxon>Fungi</taxon>
        <taxon>Dikarya</taxon>
        <taxon>Ascomycota</taxon>
        <taxon>Pezizomycotina</taxon>
        <taxon>Sordariomycetes</taxon>
        <taxon>Hypocreomycetidae</taxon>
        <taxon>Hypocreales</taxon>
        <taxon>Nectriaceae</taxon>
        <taxon>Fusarium</taxon>
        <taxon>Fusarium decemcellulare species complex</taxon>
    </lineage>
</organism>
<protein>
    <submittedName>
        <fullName evidence="1">Uncharacterized protein</fullName>
    </submittedName>
</protein>
<reference evidence="1" key="1">
    <citation type="submission" date="2022-08" db="EMBL/GenBank/DDBJ databases">
        <title>Genome Sequence of Fusarium decemcellulare.</title>
        <authorList>
            <person name="Buettner E."/>
        </authorList>
    </citation>
    <scope>NUCLEOTIDE SEQUENCE</scope>
    <source>
        <strain evidence="1">Babe19</strain>
    </source>
</reference>
<name>A0ACC1T0E7_9HYPO</name>
<dbReference type="Proteomes" id="UP001148629">
    <property type="component" value="Unassembled WGS sequence"/>
</dbReference>
<evidence type="ECO:0000313" key="1">
    <source>
        <dbReference type="EMBL" id="KAJ3550168.1"/>
    </source>
</evidence>
<gene>
    <name evidence="1" type="ORF">NM208_g118</name>
</gene>
<accession>A0ACC1T0E7</accession>